<evidence type="ECO:0000313" key="1">
    <source>
        <dbReference type="EMBL" id="KAK5175937.1"/>
    </source>
</evidence>
<comment type="caution">
    <text evidence="1">The sequence shown here is derived from an EMBL/GenBank/DDBJ whole genome shotgun (WGS) entry which is preliminary data.</text>
</comment>
<dbReference type="Proteomes" id="UP001357485">
    <property type="component" value="Unassembled WGS sequence"/>
</dbReference>
<gene>
    <name evidence="1" type="ORF">LTR16_011349</name>
</gene>
<accession>A0ABR0LIF3</accession>
<organism evidence="1 2">
    <name type="scientific">Cryomyces antarcticus</name>
    <dbReference type="NCBI Taxonomy" id="329879"/>
    <lineage>
        <taxon>Eukaryota</taxon>
        <taxon>Fungi</taxon>
        <taxon>Dikarya</taxon>
        <taxon>Ascomycota</taxon>
        <taxon>Pezizomycotina</taxon>
        <taxon>Dothideomycetes</taxon>
        <taxon>Dothideomycetes incertae sedis</taxon>
        <taxon>Cryomyces</taxon>
    </lineage>
</organism>
<dbReference type="EMBL" id="JAVRRA010019901">
    <property type="protein sequence ID" value="KAK5175937.1"/>
    <property type="molecule type" value="Genomic_DNA"/>
</dbReference>
<feature type="non-terminal residue" evidence="1">
    <location>
        <position position="61"/>
    </location>
</feature>
<sequence>MSLFQKKYSHILNMKKGQQQDAQDTQTAENDFGGEEVELDGGVALTEESVENHTPDIITED</sequence>
<reference evidence="1 2" key="1">
    <citation type="submission" date="2023-08" db="EMBL/GenBank/DDBJ databases">
        <title>Black Yeasts Isolated from many extreme environments.</title>
        <authorList>
            <person name="Coleine C."/>
            <person name="Stajich J.E."/>
            <person name="Selbmann L."/>
        </authorList>
    </citation>
    <scope>NUCLEOTIDE SEQUENCE [LARGE SCALE GENOMIC DNA]</scope>
    <source>
        <strain evidence="1 2">CCFEE 536</strain>
    </source>
</reference>
<proteinExistence type="predicted"/>
<name>A0ABR0LIF3_9PEZI</name>
<evidence type="ECO:0000313" key="2">
    <source>
        <dbReference type="Proteomes" id="UP001357485"/>
    </source>
</evidence>
<protein>
    <submittedName>
        <fullName evidence="1">Uncharacterized protein</fullName>
    </submittedName>
</protein>
<keyword evidence="2" id="KW-1185">Reference proteome</keyword>